<organism evidence="1 2">
    <name type="scientific">Coccidioides immitis (strain RS)</name>
    <name type="common">Valley fever fungus</name>
    <dbReference type="NCBI Taxonomy" id="246410"/>
    <lineage>
        <taxon>Eukaryota</taxon>
        <taxon>Fungi</taxon>
        <taxon>Dikarya</taxon>
        <taxon>Ascomycota</taxon>
        <taxon>Pezizomycotina</taxon>
        <taxon>Eurotiomycetes</taxon>
        <taxon>Eurotiomycetidae</taxon>
        <taxon>Onygenales</taxon>
        <taxon>Onygenaceae</taxon>
        <taxon>Coccidioides</taxon>
    </lineage>
</organism>
<dbReference type="VEuPathDB" id="FungiDB:CIMG_13084"/>
<reference evidence="2" key="2">
    <citation type="journal article" date="2010" name="Genome Res.">
        <title>Population genomic sequencing of Coccidioides fungi reveals recent hybridization and transposon control.</title>
        <authorList>
            <person name="Neafsey D.E."/>
            <person name="Barker B.M."/>
            <person name="Sharpton T.J."/>
            <person name="Stajich J.E."/>
            <person name="Park D.J."/>
            <person name="Whiston E."/>
            <person name="Hung C.-Y."/>
            <person name="McMahan C."/>
            <person name="White J."/>
            <person name="Sykes S."/>
            <person name="Heiman D."/>
            <person name="Young S."/>
            <person name="Zeng Q."/>
            <person name="Abouelleil A."/>
            <person name="Aftuck L."/>
            <person name="Bessette D."/>
            <person name="Brown A."/>
            <person name="FitzGerald M."/>
            <person name="Lui A."/>
            <person name="Macdonald J.P."/>
            <person name="Priest M."/>
            <person name="Orbach M.J."/>
            <person name="Galgiani J.N."/>
            <person name="Kirkland T.N."/>
            <person name="Cole G.T."/>
            <person name="Birren B.W."/>
            <person name="Henn M.R."/>
            <person name="Taylor J.W."/>
            <person name="Rounsley S.D."/>
        </authorList>
    </citation>
    <scope>GENOME REANNOTATION</scope>
    <source>
        <strain evidence="2">RS</strain>
    </source>
</reference>
<evidence type="ECO:0000313" key="1">
    <source>
        <dbReference type="EMBL" id="EAS31329.2"/>
    </source>
</evidence>
<name>A0A0E1RW87_COCIM</name>
<dbReference type="InParanoid" id="A0A0E1RW87"/>
<keyword evidence="2" id="KW-1185">Reference proteome</keyword>
<gene>
    <name evidence="1" type="ORF">CIMG_13084</name>
</gene>
<dbReference type="KEGG" id="cim:CIMG_13084"/>
<dbReference type="GeneID" id="24164711"/>
<accession>A0A0E1RW87</accession>
<dbReference type="AlphaFoldDB" id="A0A0E1RW87"/>
<sequence>MFIGMSLTNEIPDVGVSQLGLRIFILTSVDTEKCPMEAVLVNPSFHEEIWRALLDPCCKSRFALLWCRCPLRKGRLHFIRTITRTRYKSTQVPLRQRGMNFSSILLLFSRPHQAFHEDPEPQGRQQIQNERMCTKKGANQPKLLPVRANLSLEHCQKQRTLKVKQSGDILLDMNDKMTGSNPCVFLHRLKSVALRPPTNF</sequence>
<dbReference type="RefSeq" id="XP_001242912.2">
    <property type="nucleotide sequence ID" value="XM_001242911.2"/>
</dbReference>
<evidence type="ECO:0000313" key="2">
    <source>
        <dbReference type="Proteomes" id="UP000001261"/>
    </source>
</evidence>
<dbReference type="EMBL" id="GG704912">
    <property type="protein sequence ID" value="EAS31329.2"/>
    <property type="molecule type" value="Genomic_DNA"/>
</dbReference>
<dbReference type="Proteomes" id="UP000001261">
    <property type="component" value="Unassembled WGS sequence"/>
</dbReference>
<reference evidence="2" key="1">
    <citation type="journal article" date="2009" name="Genome Res.">
        <title>Comparative genomic analyses of the human fungal pathogens Coccidioides and their relatives.</title>
        <authorList>
            <person name="Sharpton T.J."/>
            <person name="Stajich J.E."/>
            <person name="Rounsley S.D."/>
            <person name="Gardner M.J."/>
            <person name="Wortman J.R."/>
            <person name="Jordar V.S."/>
            <person name="Maiti R."/>
            <person name="Kodira C.D."/>
            <person name="Neafsey D.E."/>
            <person name="Zeng Q."/>
            <person name="Hung C.-Y."/>
            <person name="McMahan C."/>
            <person name="Muszewska A."/>
            <person name="Grynberg M."/>
            <person name="Mandel M.A."/>
            <person name="Kellner E.M."/>
            <person name="Barker B.M."/>
            <person name="Galgiani J.N."/>
            <person name="Orbach M.J."/>
            <person name="Kirkland T.N."/>
            <person name="Cole G.T."/>
            <person name="Henn M.R."/>
            <person name="Birren B.W."/>
            <person name="Taylor J.W."/>
        </authorList>
    </citation>
    <scope>NUCLEOTIDE SEQUENCE [LARGE SCALE GENOMIC DNA]</scope>
    <source>
        <strain evidence="2">RS</strain>
    </source>
</reference>
<proteinExistence type="predicted"/>
<protein>
    <submittedName>
        <fullName evidence="1">Uncharacterized protein</fullName>
    </submittedName>
</protein>